<sequence>MPRHRPTALAPSRRLLLAGLAVGSLPVWAAPKPSKPAAKNAKSPAQRLLRVGPGEAIKTLAEAARQCKDGDRIEVQAGDYVGDSASWSRKGLRLVAVGGRVRLRAAGRLAQDKAIFVISGEDVEIQGFDFSEARVPDSNGAGIRFESGSLRVIDCSFRHCEIGLLTNNDQKARLQIIGCEFMQAHEGPRFAHLLYVGRIAELSVHACYFHGGHKGHLLKSRAARNNIEYNRLTDEEGGSASYELEFPNGGQCRVIGNLIGQSADTDNHLMLSYGVEGYVWPTNTLDLAHNSWINAQRWPGGLLRVSPGAQRVRLYNNLIAGMGSLDILPGWESGGNTRFSLDPSALTADFAMPPDSRLHGSAAPLPEELRPRFQYRHPRQADLLLGPASDPGAVQRP</sequence>
<accession>A0ABU3PI05</accession>
<dbReference type="RefSeq" id="WP_315652617.1">
    <property type="nucleotide sequence ID" value="NZ_JAVXZY010000010.1"/>
</dbReference>
<evidence type="ECO:0008006" key="4">
    <source>
        <dbReference type="Google" id="ProtNLM"/>
    </source>
</evidence>
<dbReference type="InterPro" id="IPR011050">
    <property type="entry name" value="Pectin_lyase_fold/virulence"/>
</dbReference>
<feature type="signal peptide" evidence="1">
    <location>
        <begin position="1"/>
        <end position="29"/>
    </location>
</feature>
<protein>
    <recommendedName>
        <fullName evidence="4">Right handed beta helix domain-containing protein</fullName>
    </recommendedName>
</protein>
<dbReference type="Gene3D" id="2.160.20.10">
    <property type="entry name" value="Single-stranded right-handed beta-helix, Pectin lyase-like"/>
    <property type="match status" value="1"/>
</dbReference>
<gene>
    <name evidence="2" type="ORF">RQP53_20845</name>
</gene>
<dbReference type="EMBL" id="JAVXZY010000010">
    <property type="protein sequence ID" value="MDT9001738.1"/>
    <property type="molecule type" value="Genomic_DNA"/>
</dbReference>
<dbReference type="SUPFAM" id="SSF51126">
    <property type="entry name" value="Pectin lyase-like"/>
    <property type="match status" value="1"/>
</dbReference>
<keyword evidence="1" id="KW-0732">Signal</keyword>
<reference evidence="2" key="1">
    <citation type="submission" date="2023-09" db="EMBL/GenBank/DDBJ databases">
        <title>Paucibacter sp. APW11 Genome sequencing and assembly.</title>
        <authorList>
            <person name="Kim I."/>
        </authorList>
    </citation>
    <scope>NUCLEOTIDE SEQUENCE</scope>
    <source>
        <strain evidence="2">APW11</strain>
    </source>
</reference>
<evidence type="ECO:0000256" key="1">
    <source>
        <dbReference type="SAM" id="SignalP"/>
    </source>
</evidence>
<dbReference type="Proteomes" id="UP001246372">
    <property type="component" value="Unassembled WGS sequence"/>
</dbReference>
<feature type="chain" id="PRO_5045332048" description="Right handed beta helix domain-containing protein" evidence="1">
    <location>
        <begin position="30"/>
        <end position="397"/>
    </location>
</feature>
<keyword evidence="3" id="KW-1185">Reference proteome</keyword>
<dbReference type="InterPro" id="IPR012334">
    <property type="entry name" value="Pectin_lyas_fold"/>
</dbReference>
<comment type="caution">
    <text evidence="2">The sequence shown here is derived from an EMBL/GenBank/DDBJ whole genome shotgun (WGS) entry which is preliminary data.</text>
</comment>
<evidence type="ECO:0000313" key="2">
    <source>
        <dbReference type="EMBL" id="MDT9001738.1"/>
    </source>
</evidence>
<evidence type="ECO:0000313" key="3">
    <source>
        <dbReference type="Proteomes" id="UP001246372"/>
    </source>
</evidence>
<name>A0ABU3PI05_9BURK</name>
<organism evidence="2 3">
    <name type="scientific">Roseateles aquae</name>
    <dbReference type="NCBI Taxonomy" id="3077235"/>
    <lineage>
        <taxon>Bacteria</taxon>
        <taxon>Pseudomonadati</taxon>
        <taxon>Pseudomonadota</taxon>
        <taxon>Betaproteobacteria</taxon>
        <taxon>Burkholderiales</taxon>
        <taxon>Sphaerotilaceae</taxon>
        <taxon>Roseateles</taxon>
    </lineage>
</organism>
<proteinExistence type="predicted"/>